<feature type="compositionally biased region" description="Basic and acidic residues" evidence="1">
    <location>
        <begin position="290"/>
        <end position="319"/>
    </location>
</feature>
<dbReference type="PANTHER" id="PTHR24074">
    <property type="entry name" value="CO-CHAPERONE PROTEIN DJLA"/>
    <property type="match status" value="1"/>
</dbReference>
<evidence type="ECO:0000259" key="2">
    <source>
        <dbReference type="PROSITE" id="PS50076"/>
    </source>
</evidence>
<dbReference type="PRINTS" id="PR00625">
    <property type="entry name" value="JDOMAIN"/>
</dbReference>
<dbReference type="SUPFAM" id="SSF46565">
    <property type="entry name" value="Chaperone J-domain"/>
    <property type="match status" value="1"/>
</dbReference>
<evidence type="ECO:0000313" key="4">
    <source>
        <dbReference type="Proteomes" id="UP001174694"/>
    </source>
</evidence>
<dbReference type="Gene3D" id="1.10.287.110">
    <property type="entry name" value="DnaJ domain"/>
    <property type="match status" value="1"/>
</dbReference>
<evidence type="ECO:0000313" key="3">
    <source>
        <dbReference type="EMBL" id="KAJ9134664.1"/>
    </source>
</evidence>
<proteinExistence type="predicted"/>
<comment type="caution">
    <text evidence="3">The sequence shown here is derived from an EMBL/GenBank/DDBJ whole genome shotgun (WGS) entry which is preliminary data.</text>
</comment>
<dbReference type="PROSITE" id="PS00636">
    <property type="entry name" value="DNAJ_1"/>
    <property type="match status" value="1"/>
</dbReference>
<feature type="compositionally biased region" description="Low complexity" evidence="1">
    <location>
        <begin position="450"/>
        <end position="462"/>
    </location>
</feature>
<organism evidence="3 4">
    <name type="scientific">Pleurostoma richardsiae</name>
    <dbReference type="NCBI Taxonomy" id="41990"/>
    <lineage>
        <taxon>Eukaryota</taxon>
        <taxon>Fungi</taxon>
        <taxon>Dikarya</taxon>
        <taxon>Ascomycota</taxon>
        <taxon>Pezizomycotina</taxon>
        <taxon>Sordariomycetes</taxon>
        <taxon>Sordariomycetidae</taxon>
        <taxon>Calosphaeriales</taxon>
        <taxon>Pleurostomataceae</taxon>
        <taxon>Pleurostoma</taxon>
    </lineage>
</organism>
<dbReference type="InterPro" id="IPR001623">
    <property type="entry name" value="DnaJ_domain"/>
</dbReference>
<dbReference type="CDD" id="cd06257">
    <property type="entry name" value="DnaJ"/>
    <property type="match status" value="1"/>
</dbReference>
<keyword evidence="4" id="KW-1185">Reference proteome</keyword>
<feature type="compositionally biased region" description="Polar residues" evidence="1">
    <location>
        <begin position="113"/>
        <end position="137"/>
    </location>
</feature>
<feature type="compositionally biased region" description="Polar residues" evidence="1">
    <location>
        <begin position="417"/>
        <end position="431"/>
    </location>
</feature>
<gene>
    <name evidence="3" type="ORF">NKR23_g10024</name>
</gene>
<accession>A0AA38RBB5</accession>
<sequence length="573" mass="65926">MNAPLPPDPYRILGVDASADPGTIKTAYRKLVLKCHPDKVQDPALKAIKQEEFQRVQQAYEILSDEDKRREYDLELKAKRLREELYKNGGAAGTPPKKYYNVNIKTAEPPASFGSSPQPPSQKGYSPYSGQPHFSSSWEREVPSRPKPSYDDDRRARRAPSYEETAKEEELKEERRRRKDQEREREEQLYRREKERERERKREKERERERKEEKERERERVRAERERAEKEAAKAEKKRLEREREKERDRAHRREREEKTRSKSKPAYVEHYSGSDDEYKTKKTSLSNRKHSDSPSRDKSARRDRDRSPRKDVNREVKQHTQMSFAADYMDSVRRKGSKSGPAHGYPDQPPVPSYSSAYPDPNEWHASGQPAPRRGSQDAKYPSMSDPVIIDAGSPAFKGSEMSGSPHDGRPPRLQKSFTSPVGTMPTSQAGPRMPPSLNRSQTMQPEYSPRSSGGPQGSPAGPLPDKYSSKHPSTRMRRNSYDAYAEDEMHRGSGHHRSSKGSGGYVRVYQVDEADTPRVVESSRYADAYADPYAAQFPKVKVAPRYGSGPVYESKRFTEDDVAYSRQYAYA</sequence>
<dbReference type="SMART" id="SM00271">
    <property type="entry name" value="DnaJ"/>
    <property type="match status" value="1"/>
</dbReference>
<dbReference type="EMBL" id="JANBVO010000042">
    <property type="protein sequence ID" value="KAJ9134664.1"/>
    <property type="molecule type" value="Genomic_DNA"/>
</dbReference>
<dbReference type="Proteomes" id="UP001174694">
    <property type="component" value="Unassembled WGS sequence"/>
</dbReference>
<dbReference type="InterPro" id="IPR018253">
    <property type="entry name" value="DnaJ_domain_CS"/>
</dbReference>
<dbReference type="AlphaFoldDB" id="A0AA38RBB5"/>
<dbReference type="InterPro" id="IPR036869">
    <property type="entry name" value="J_dom_sf"/>
</dbReference>
<dbReference type="Pfam" id="PF00226">
    <property type="entry name" value="DnaJ"/>
    <property type="match status" value="1"/>
</dbReference>
<feature type="region of interest" description="Disordered" evidence="1">
    <location>
        <begin position="84"/>
        <end position="507"/>
    </location>
</feature>
<feature type="domain" description="J" evidence="2">
    <location>
        <begin position="8"/>
        <end position="76"/>
    </location>
</feature>
<reference evidence="3" key="1">
    <citation type="submission" date="2022-07" db="EMBL/GenBank/DDBJ databases">
        <title>Fungi with potential for degradation of polypropylene.</title>
        <authorList>
            <person name="Gostincar C."/>
        </authorList>
    </citation>
    <scope>NUCLEOTIDE SEQUENCE</scope>
    <source>
        <strain evidence="3">EXF-13308</strain>
    </source>
</reference>
<dbReference type="InterPro" id="IPR050817">
    <property type="entry name" value="DjlA_DnaK_co-chaperone"/>
</dbReference>
<evidence type="ECO:0000256" key="1">
    <source>
        <dbReference type="SAM" id="MobiDB-lite"/>
    </source>
</evidence>
<protein>
    <submittedName>
        <fullName evidence="3">Molecular chaperone DnaJ</fullName>
    </submittedName>
</protein>
<name>A0AA38RBB5_9PEZI</name>
<feature type="compositionally biased region" description="Basic and acidic residues" evidence="1">
    <location>
        <begin position="138"/>
        <end position="261"/>
    </location>
</feature>
<dbReference type="PROSITE" id="PS50076">
    <property type="entry name" value="DNAJ_2"/>
    <property type="match status" value="1"/>
</dbReference>